<proteinExistence type="predicted"/>
<comment type="caution">
    <text evidence="3">The sequence shown here is derived from an EMBL/GenBank/DDBJ whole genome shotgun (WGS) entry which is preliminary data.</text>
</comment>
<dbReference type="Proteomes" id="UP000758603">
    <property type="component" value="Unassembled WGS sequence"/>
</dbReference>
<dbReference type="RefSeq" id="XP_045959897.1">
    <property type="nucleotide sequence ID" value="XM_046095701.1"/>
</dbReference>
<evidence type="ECO:0008006" key="5">
    <source>
        <dbReference type="Google" id="ProtNLM"/>
    </source>
</evidence>
<feature type="region of interest" description="Disordered" evidence="1">
    <location>
        <begin position="188"/>
        <end position="220"/>
    </location>
</feature>
<dbReference type="OrthoDB" id="4331875at2759"/>
<keyword evidence="4" id="KW-1185">Reference proteome</keyword>
<feature type="signal peptide" evidence="2">
    <location>
        <begin position="1"/>
        <end position="23"/>
    </location>
</feature>
<evidence type="ECO:0000313" key="3">
    <source>
        <dbReference type="EMBL" id="KAH6655632.1"/>
    </source>
</evidence>
<keyword evidence="2" id="KW-0732">Signal</keyword>
<gene>
    <name evidence="3" type="ORF">BKA67DRAFT_244515</name>
</gene>
<organism evidence="3 4">
    <name type="scientific">Truncatella angustata</name>
    <dbReference type="NCBI Taxonomy" id="152316"/>
    <lineage>
        <taxon>Eukaryota</taxon>
        <taxon>Fungi</taxon>
        <taxon>Dikarya</taxon>
        <taxon>Ascomycota</taxon>
        <taxon>Pezizomycotina</taxon>
        <taxon>Sordariomycetes</taxon>
        <taxon>Xylariomycetidae</taxon>
        <taxon>Amphisphaeriales</taxon>
        <taxon>Sporocadaceae</taxon>
        <taxon>Truncatella</taxon>
    </lineage>
</organism>
<evidence type="ECO:0000256" key="2">
    <source>
        <dbReference type="SAM" id="SignalP"/>
    </source>
</evidence>
<dbReference type="EMBL" id="JAGPXC010000003">
    <property type="protein sequence ID" value="KAH6655632.1"/>
    <property type="molecule type" value="Genomic_DNA"/>
</dbReference>
<protein>
    <recommendedName>
        <fullName evidence="5">Collagen-like protein Mcl1</fullName>
    </recommendedName>
</protein>
<reference evidence="3" key="1">
    <citation type="journal article" date="2021" name="Nat. Commun.">
        <title>Genetic determinants of endophytism in the Arabidopsis root mycobiome.</title>
        <authorList>
            <person name="Mesny F."/>
            <person name="Miyauchi S."/>
            <person name="Thiergart T."/>
            <person name="Pickel B."/>
            <person name="Atanasova L."/>
            <person name="Karlsson M."/>
            <person name="Huettel B."/>
            <person name="Barry K.W."/>
            <person name="Haridas S."/>
            <person name="Chen C."/>
            <person name="Bauer D."/>
            <person name="Andreopoulos W."/>
            <person name="Pangilinan J."/>
            <person name="LaButti K."/>
            <person name="Riley R."/>
            <person name="Lipzen A."/>
            <person name="Clum A."/>
            <person name="Drula E."/>
            <person name="Henrissat B."/>
            <person name="Kohler A."/>
            <person name="Grigoriev I.V."/>
            <person name="Martin F.M."/>
            <person name="Hacquard S."/>
        </authorList>
    </citation>
    <scope>NUCLEOTIDE SEQUENCE</scope>
    <source>
        <strain evidence="3">MPI-SDFR-AT-0073</strain>
    </source>
</reference>
<evidence type="ECO:0000256" key="1">
    <source>
        <dbReference type="SAM" id="MobiDB-lite"/>
    </source>
</evidence>
<accession>A0A9P8UP28</accession>
<name>A0A9P8UP28_9PEZI</name>
<evidence type="ECO:0000313" key="4">
    <source>
        <dbReference type="Proteomes" id="UP000758603"/>
    </source>
</evidence>
<dbReference type="AlphaFoldDB" id="A0A9P8UP28"/>
<feature type="chain" id="PRO_5040412427" description="Collagen-like protein Mcl1" evidence="2">
    <location>
        <begin position="24"/>
        <end position="251"/>
    </location>
</feature>
<sequence>MKTTATLPAALTLLVAGLSTAQADNSDYLDSVCSPEGDFTSGPIPPCIDIISIEATCAPNGTDALALEAHAQCMCKGSYFAEWLGCRQCLFDHGGMSERNLTYYKSVIATASNLLCTGTPTAPFQTLFSSAGAEVPIPTVGGAAFSDVASGNTAVSVYYTASGSQGPGQITGSATAATATVSVTTDAAATTTTGVEPSTTTGESAGTNTRGTSASTSATSSSSNVAAATGVAGGIKNLLFAMAGGALVVAL</sequence>
<dbReference type="GeneID" id="70124594"/>